<dbReference type="EMBL" id="UINC01004462">
    <property type="protein sequence ID" value="SVA14511.1"/>
    <property type="molecule type" value="Genomic_DNA"/>
</dbReference>
<reference evidence="1" key="1">
    <citation type="submission" date="2018-05" db="EMBL/GenBank/DDBJ databases">
        <authorList>
            <person name="Lanie J.A."/>
            <person name="Ng W.-L."/>
            <person name="Kazmierczak K.M."/>
            <person name="Andrzejewski T.M."/>
            <person name="Davidsen T.M."/>
            <person name="Wayne K.J."/>
            <person name="Tettelin H."/>
            <person name="Glass J.I."/>
            <person name="Rusch D."/>
            <person name="Podicherti R."/>
            <person name="Tsui H.-C.T."/>
            <person name="Winkler M.E."/>
        </authorList>
    </citation>
    <scope>NUCLEOTIDE SEQUENCE</scope>
</reference>
<sequence>MFSLISGIMSSRKGVANKANKVEKINVEPEKTNTIHCFGGNRIVEEKTNVKQEFSKPIVKEYTSQSEIRKRNVHSEQSNRVYAFGCNRVIGNNSSQIKTSVFGFPFVK</sequence>
<dbReference type="AlphaFoldDB" id="A0A381TG88"/>
<proteinExistence type="predicted"/>
<name>A0A381TG88_9ZZZZ</name>
<organism evidence="1">
    <name type="scientific">marine metagenome</name>
    <dbReference type="NCBI Taxonomy" id="408172"/>
    <lineage>
        <taxon>unclassified sequences</taxon>
        <taxon>metagenomes</taxon>
        <taxon>ecological metagenomes</taxon>
    </lineage>
</organism>
<protein>
    <submittedName>
        <fullName evidence="1">Uncharacterized protein</fullName>
    </submittedName>
</protein>
<gene>
    <name evidence="1" type="ORF">METZ01_LOCUS67365</name>
</gene>
<accession>A0A381TG88</accession>
<evidence type="ECO:0000313" key="1">
    <source>
        <dbReference type="EMBL" id="SVA14511.1"/>
    </source>
</evidence>